<accession>A0A561QG82</accession>
<dbReference type="InterPro" id="IPR002821">
    <property type="entry name" value="Hydantoinase_A"/>
</dbReference>
<dbReference type="OrthoDB" id="9759608at2"/>
<evidence type="ECO:0000313" key="4">
    <source>
        <dbReference type="Proteomes" id="UP000320653"/>
    </source>
</evidence>
<dbReference type="InterPro" id="IPR008040">
    <property type="entry name" value="Hydant_A_N"/>
</dbReference>
<dbReference type="RefSeq" id="WP_145641351.1">
    <property type="nucleotide sequence ID" value="NZ_VIWP01000008.1"/>
</dbReference>
<sequence>MDTAATSLSVEIGGYRVAADIGGTFTDIACLSPTGQLVTRKVPSTPDDYARAIIGALDSLGADLGITGDSFDEVLHASTVATNAILEGKGARTALITTRGFRDVLELRRIRVPRLYEPLYEKPAPLVPRRLRFELTERLDATGSVLTPLDLAEIEALAEQIAGLDIEAVAICFLHAHINPQHEQAVADILRKRLQNCFISVSHEVLPEIREYERTSTTVANAYIGPAVATYLRSLAERLKEREITGRLLMMQSSGGTLDIESVIAKPATVVESGPAAGVVGAAHLGARAGYPDIITFDMGGTTAKAALIEKGQVLSTDEYEVGGGISLSSRLVKGGGYALKLPVIDVSEVGAGGGSIVRVDAAGALKVGPHSAGAVPGPVCYDAGGTEPTVTDANVVLGYLNPDALAGGAVPINSAASRAVFERQVADALGCGMHDAAFGVHRLANIAMMRAVKAVSTYRGRDPRDFTLFAFGGNGGIHAVALARELQMKRIVVPPAAGVFSAVGLLFANFEVSRSAAFLKRAGLDTFSAMISTFEKLQKDVVAELADAGAKLTWKADLRYAGQAFELPVEVPHGLDAEATLKVIRERFEEEHVRTYGHALTDVPISFVTLRVVGAIAPPQTGSLALDAAPTPGTGSVRPVYFGSEQGLFDTPVVARADLQDTPRPGPFIIEEYEGTTVVPPDASAWRDRYDNIVIEFLTSEVAA</sequence>
<dbReference type="GO" id="GO:0017168">
    <property type="term" value="F:5-oxoprolinase (ATP-hydrolyzing) activity"/>
    <property type="evidence" value="ECO:0007669"/>
    <property type="project" value="TreeGrafter"/>
</dbReference>
<dbReference type="EMBL" id="VIWP01000008">
    <property type="protein sequence ID" value="TWF49366.1"/>
    <property type="molecule type" value="Genomic_DNA"/>
</dbReference>
<feature type="domain" description="Hydantoinase A/oxoprolinase" evidence="1">
    <location>
        <begin position="214"/>
        <end position="512"/>
    </location>
</feature>
<dbReference type="AlphaFoldDB" id="A0A561QG82"/>
<keyword evidence="4" id="KW-1185">Reference proteome</keyword>
<dbReference type="GO" id="GO:0005829">
    <property type="term" value="C:cytosol"/>
    <property type="evidence" value="ECO:0007669"/>
    <property type="project" value="TreeGrafter"/>
</dbReference>
<dbReference type="InterPro" id="IPR043129">
    <property type="entry name" value="ATPase_NBD"/>
</dbReference>
<dbReference type="InterPro" id="IPR045079">
    <property type="entry name" value="Oxoprolinase-like"/>
</dbReference>
<dbReference type="Pfam" id="PF05378">
    <property type="entry name" value="Hydant_A_N"/>
    <property type="match status" value="1"/>
</dbReference>
<dbReference type="SUPFAM" id="SSF53067">
    <property type="entry name" value="Actin-like ATPase domain"/>
    <property type="match status" value="1"/>
</dbReference>
<feature type="domain" description="Hydantoinase/oxoprolinase N-terminal" evidence="2">
    <location>
        <begin position="16"/>
        <end position="193"/>
    </location>
</feature>
<reference evidence="3 4" key="1">
    <citation type="submission" date="2019-06" db="EMBL/GenBank/DDBJ databases">
        <title>Sorghum-associated microbial communities from plants grown in Nebraska, USA.</title>
        <authorList>
            <person name="Schachtman D."/>
        </authorList>
    </citation>
    <scope>NUCLEOTIDE SEQUENCE [LARGE SCALE GENOMIC DNA]</scope>
    <source>
        <strain evidence="3 4">1225</strain>
    </source>
</reference>
<evidence type="ECO:0000313" key="3">
    <source>
        <dbReference type="EMBL" id="TWF49366.1"/>
    </source>
</evidence>
<protein>
    <submittedName>
        <fullName evidence="3">N-methylhydantoinase A</fullName>
    </submittedName>
</protein>
<evidence type="ECO:0000259" key="2">
    <source>
        <dbReference type="Pfam" id="PF05378"/>
    </source>
</evidence>
<dbReference type="Proteomes" id="UP000320653">
    <property type="component" value="Unassembled WGS sequence"/>
</dbReference>
<dbReference type="Pfam" id="PF01968">
    <property type="entry name" value="Hydantoinase_A"/>
    <property type="match status" value="1"/>
</dbReference>
<dbReference type="PANTHER" id="PTHR11365">
    <property type="entry name" value="5-OXOPROLINASE RELATED"/>
    <property type="match status" value="1"/>
</dbReference>
<organism evidence="3 4">
    <name type="scientific">Neorhizobium alkalisoli</name>
    <dbReference type="NCBI Taxonomy" id="528178"/>
    <lineage>
        <taxon>Bacteria</taxon>
        <taxon>Pseudomonadati</taxon>
        <taxon>Pseudomonadota</taxon>
        <taxon>Alphaproteobacteria</taxon>
        <taxon>Hyphomicrobiales</taxon>
        <taxon>Rhizobiaceae</taxon>
        <taxon>Rhizobium/Agrobacterium group</taxon>
        <taxon>Neorhizobium</taxon>
    </lineage>
</organism>
<gene>
    <name evidence="3" type="ORF">FHW37_10836</name>
</gene>
<dbReference type="GO" id="GO:0006749">
    <property type="term" value="P:glutathione metabolic process"/>
    <property type="evidence" value="ECO:0007669"/>
    <property type="project" value="TreeGrafter"/>
</dbReference>
<comment type="caution">
    <text evidence="3">The sequence shown here is derived from an EMBL/GenBank/DDBJ whole genome shotgun (WGS) entry which is preliminary data.</text>
</comment>
<evidence type="ECO:0000259" key="1">
    <source>
        <dbReference type="Pfam" id="PF01968"/>
    </source>
</evidence>
<name>A0A561QG82_9HYPH</name>
<proteinExistence type="predicted"/>
<dbReference type="PANTHER" id="PTHR11365:SF23">
    <property type="entry name" value="HYPOTHETICAL 5-OXOPROLINASE (EUROFUNG)-RELATED"/>
    <property type="match status" value="1"/>
</dbReference>